<dbReference type="RefSeq" id="WP_188565061.1">
    <property type="nucleotide sequence ID" value="NZ_BMED01000001.1"/>
</dbReference>
<reference evidence="2" key="1">
    <citation type="journal article" date="2014" name="Int. J. Syst. Evol. Microbiol.">
        <title>Complete genome sequence of Corynebacterium casei LMG S-19264T (=DSM 44701T), isolated from a smear-ripened cheese.</title>
        <authorList>
            <consortium name="US DOE Joint Genome Institute (JGI-PGF)"/>
            <person name="Walter F."/>
            <person name="Albersmeier A."/>
            <person name="Kalinowski J."/>
            <person name="Ruckert C."/>
        </authorList>
    </citation>
    <scope>NUCLEOTIDE SEQUENCE</scope>
    <source>
        <strain evidence="2">CGMCC 1.10998</strain>
    </source>
</reference>
<name>A0A916UBK1_9BURK</name>
<organism evidence="2 3">
    <name type="scientific">Undibacterium terreum</name>
    <dbReference type="NCBI Taxonomy" id="1224302"/>
    <lineage>
        <taxon>Bacteria</taxon>
        <taxon>Pseudomonadati</taxon>
        <taxon>Pseudomonadota</taxon>
        <taxon>Betaproteobacteria</taxon>
        <taxon>Burkholderiales</taxon>
        <taxon>Oxalobacteraceae</taxon>
        <taxon>Undibacterium</taxon>
    </lineage>
</organism>
<evidence type="ECO:0000313" key="3">
    <source>
        <dbReference type="Proteomes" id="UP000637423"/>
    </source>
</evidence>
<keyword evidence="3" id="KW-1185">Reference proteome</keyword>
<proteinExistence type="predicted"/>
<evidence type="ECO:0000313" key="2">
    <source>
        <dbReference type="EMBL" id="GGC66910.1"/>
    </source>
</evidence>
<accession>A0A916UBK1</accession>
<sequence length="228" mass="25506">MLALLGAFFISTANAQTPVAAISGAPKEAASAPNKTACDWYAEVKRTNTWFQRDQAVREPIGRLHQQAYERGEVVDPVLIKQLEQTMTDTDRLLQAELDDLVRRCGWPTTTEFGDKAPQYAAMLVQHAELEYQLRYFPLMKAAVDSNELPGRFLATLEDRIRMRQGLPQIYGTQIVGGKDKPAELQLWPVEDEDHLDERRAKAGMVPVSICAYLGLIGPKVSYARCAL</sequence>
<evidence type="ECO:0000256" key="1">
    <source>
        <dbReference type="SAM" id="SignalP"/>
    </source>
</evidence>
<feature type="chain" id="PRO_5037869816" evidence="1">
    <location>
        <begin position="16"/>
        <end position="228"/>
    </location>
</feature>
<protein>
    <submittedName>
        <fullName evidence="2">Uncharacterized protein</fullName>
    </submittedName>
</protein>
<feature type="signal peptide" evidence="1">
    <location>
        <begin position="1"/>
        <end position="15"/>
    </location>
</feature>
<dbReference type="InterPro" id="IPR046732">
    <property type="entry name" value="DUF6624"/>
</dbReference>
<comment type="caution">
    <text evidence="2">The sequence shown here is derived from an EMBL/GenBank/DDBJ whole genome shotgun (WGS) entry which is preliminary data.</text>
</comment>
<dbReference type="AlphaFoldDB" id="A0A916UBK1"/>
<keyword evidence="1" id="KW-0732">Signal</keyword>
<gene>
    <name evidence="2" type="ORF">GCM10011396_12410</name>
</gene>
<dbReference type="Proteomes" id="UP000637423">
    <property type="component" value="Unassembled WGS sequence"/>
</dbReference>
<reference evidence="2" key="2">
    <citation type="submission" date="2020-09" db="EMBL/GenBank/DDBJ databases">
        <authorList>
            <person name="Sun Q."/>
            <person name="Zhou Y."/>
        </authorList>
    </citation>
    <scope>NUCLEOTIDE SEQUENCE</scope>
    <source>
        <strain evidence="2">CGMCC 1.10998</strain>
    </source>
</reference>
<dbReference type="Pfam" id="PF20329">
    <property type="entry name" value="DUF6624"/>
    <property type="match status" value="1"/>
</dbReference>
<dbReference type="EMBL" id="BMED01000001">
    <property type="protein sequence ID" value="GGC66910.1"/>
    <property type="molecule type" value="Genomic_DNA"/>
</dbReference>